<reference evidence="1" key="1">
    <citation type="submission" date="2023-04" db="EMBL/GenBank/DDBJ databases">
        <title>Complete genome sequence of Temperatibacter marinus.</title>
        <authorList>
            <person name="Rong J.-C."/>
            <person name="Yi M.-L."/>
            <person name="Zhao Q."/>
        </authorList>
    </citation>
    <scope>NUCLEOTIDE SEQUENCE</scope>
    <source>
        <strain evidence="1">NBRC 110045</strain>
    </source>
</reference>
<keyword evidence="2" id="KW-1185">Reference proteome</keyword>
<accession>A0AA52EIF5</accession>
<dbReference type="Proteomes" id="UP001268683">
    <property type="component" value="Chromosome"/>
</dbReference>
<dbReference type="EMBL" id="CP123872">
    <property type="protein sequence ID" value="WND03385.1"/>
    <property type="molecule type" value="Genomic_DNA"/>
</dbReference>
<gene>
    <name evidence="1" type="ORF">QGN29_03250</name>
</gene>
<dbReference type="AlphaFoldDB" id="A0AA52EIF5"/>
<proteinExistence type="predicted"/>
<organism evidence="1 2">
    <name type="scientific">Temperatibacter marinus</name>
    <dbReference type="NCBI Taxonomy" id="1456591"/>
    <lineage>
        <taxon>Bacteria</taxon>
        <taxon>Pseudomonadati</taxon>
        <taxon>Pseudomonadota</taxon>
        <taxon>Alphaproteobacteria</taxon>
        <taxon>Kordiimonadales</taxon>
        <taxon>Temperatibacteraceae</taxon>
        <taxon>Temperatibacter</taxon>
    </lineage>
</organism>
<evidence type="ECO:0000313" key="2">
    <source>
        <dbReference type="Proteomes" id="UP001268683"/>
    </source>
</evidence>
<sequence>MVASGKTNSHYEILGQRGSSWTVVDIQHDRKEAEASAEKIWKARRYTAVKVLKESFNPQEKTFSSVEILLRGAVRKISKYDESKSVTPCLTPDSLYSAGGRASIWELMHNSLSEWRITPTELLHSWNHYNRLYNAGTRLQNAVQRTAVAYEDSPESIQERMRKLYKVIDSAVETIKKNQKDVPNLEMGRLRPLIETLKSYPNKQYLLTASITNYLEPAVTLEDKIGRIVVFLSAKRPDWVLKIFDQIISELLMFRGLLSQVLEKCESRGAILISLAYWSVGKLDQAAAMLDIKFSDDVMLLNKFIRLEHLPETAQVLNNQLRSELNIGQPLVEGGTVKEQFEVLFQLNKALAYLAEATARFVDMEDKIAERQSRLINSQAIAEYLADYESAFDRANALLDLERVTIGQSSVRQIANYLLPLLSTPENEAQMTRTKHNLIGGMQLITAIQKRVIKARFNEMHKRKISEKLDSFCKQIMKKSDMLSKLNQVEGTLREKVLRLLDMLISDTFTEGIARTSVSHMVQHYFNQTDFVAEYLEGFDEQEHDKLILELREKVKEAQLSNLSDLGFLVEEGGGEAEDVDIEDLISKSELYGQKASEDLW</sequence>
<dbReference type="RefSeq" id="WP_310799238.1">
    <property type="nucleotide sequence ID" value="NZ_CP123872.1"/>
</dbReference>
<name>A0AA52EIF5_9PROT</name>
<dbReference type="KEGG" id="tmk:QGN29_03250"/>
<evidence type="ECO:0000313" key="1">
    <source>
        <dbReference type="EMBL" id="WND03385.1"/>
    </source>
</evidence>
<protein>
    <submittedName>
        <fullName evidence="1">Uncharacterized protein</fullName>
    </submittedName>
</protein>